<sequence>MKAVRRPQFWFNLAMWVMTLVISSLLIQLGALVMSDVPTAGKRISQADFVNADQLADVEHRIVSNDKALLNTQRDIEDAEFVLSSRTLDYTNQRASFENWVKTRSATEADSQNAEVVARAQGIEELKIAERDAQRIIEDLRVTERSLLRTQQDLRTEEYAINDASFEPYQKARSREVLKVFGLRLALTLPLLLISGWFVAKKRGSQYWPVYRGFVVFSLFAFFVELVPYLPSYGGYVRNVVGILLALLFAHFVIKGMNRYLARKRSEEQRPESEKRKAIAYETAVKKISEGVCPSCDRRFGAVKLRKGEKPDEDPVDFCVHCGFCLFDRCTNCNTRENSFFKFCGSCGTPSENDPSAQVS</sequence>
<dbReference type="RefSeq" id="WP_283425710.1">
    <property type="nucleotide sequence ID" value="NZ_FXTY01000003.1"/>
</dbReference>
<comment type="caution">
    <text evidence="2">The sequence shown here is derived from an EMBL/GenBank/DDBJ whole genome shotgun (WGS) entry which is preliminary data.</text>
</comment>
<keyword evidence="1" id="KW-0472">Membrane</keyword>
<name>A0ABY1NU76_9RHOB</name>
<protein>
    <recommendedName>
        <fullName evidence="4">Double zinc ribbon</fullName>
    </recommendedName>
</protein>
<dbReference type="EMBL" id="FXTY01000003">
    <property type="protein sequence ID" value="SMP18276.1"/>
    <property type="molecule type" value="Genomic_DNA"/>
</dbReference>
<accession>A0ABY1NU76</accession>
<evidence type="ECO:0000313" key="2">
    <source>
        <dbReference type="EMBL" id="SMP18276.1"/>
    </source>
</evidence>
<feature type="transmembrane region" description="Helical" evidence="1">
    <location>
        <begin position="181"/>
        <end position="199"/>
    </location>
</feature>
<feature type="transmembrane region" description="Helical" evidence="1">
    <location>
        <begin position="211"/>
        <end position="230"/>
    </location>
</feature>
<keyword evidence="3" id="KW-1185">Reference proteome</keyword>
<feature type="transmembrane region" description="Helical" evidence="1">
    <location>
        <begin position="236"/>
        <end position="254"/>
    </location>
</feature>
<keyword evidence="1" id="KW-0812">Transmembrane</keyword>
<dbReference type="Proteomes" id="UP001157961">
    <property type="component" value="Unassembled WGS sequence"/>
</dbReference>
<keyword evidence="1" id="KW-1133">Transmembrane helix</keyword>
<organism evidence="2 3">
    <name type="scientific">Shimia sagamensis</name>
    <dbReference type="NCBI Taxonomy" id="1566352"/>
    <lineage>
        <taxon>Bacteria</taxon>
        <taxon>Pseudomonadati</taxon>
        <taxon>Pseudomonadota</taxon>
        <taxon>Alphaproteobacteria</taxon>
        <taxon>Rhodobacterales</taxon>
        <taxon>Roseobacteraceae</taxon>
    </lineage>
</organism>
<proteinExistence type="predicted"/>
<evidence type="ECO:0008006" key="4">
    <source>
        <dbReference type="Google" id="ProtNLM"/>
    </source>
</evidence>
<evidence type="ECO:0000313" key="3">
    <source>
        <dbReference type="Proteomes" id="UP001157961"/>
    </source>
</evidence>
<gene>
    <name evidence="2" type="ORF">SAMN06265373_103257</name>
</gene>
<reference evidence="2 3" key="1">
    <citation type="submission" date="2017-05" db="EMBL/GenBank/DDBJ databases">
        <authorList>
            <person name="Varghese N."/>
            <person name="Submissions S."/>
        </authorList>
    </citation>
    <scope>NUCLEOTIDE SEQUENCE [LARGE SCALE GENOMIC DNA]</scope>
    <source>
        <strain evidence="2 3">DSM 29734</strain>
    </source>
</reference>
<evidence type="ECO:0000256" key="1">
    <source>
        <dbReference type="SAM" id="Phobius"/>
    </source>
</evidence>